<dbReference type="FunFam" id="3.30.450.90:FF:000001">
    <property type="entry name" value="Type II secretion system ATPase GspE"/>
    <property type="match status" value="1"/>
</dbReference>
<dbReference type="STRING" id="1817893.AUJ66_00395"/>
<dbReference type="GO" id="GO:0005524">
    <property type="term" value="F:ATP binding"/>
    <property type="evidence" value="ECO:0007669"/>
    <property type="project" value="UniProtKB-KW"/>
</dbReference>
<dbReference type="PANTHER" id="PTHR30258:SF1">
    <property type="entry name" value="PROTEIN TRANSPORT PROTEIN HOFB HOMOLOG"/>
    <property type="match status" value="1"/>
</dbReference>
<protein>
    <recommendedName>
        <fullName evidence="4">Bacterial type II secretion system protein E domain-containing protein</fullName>
    </recommendedName>
</protein>
<dbReference type="FunFam" id="3.40.50.300:FF:000398">
    <property type="entry name" value="Type IV pilus assembly ATPase PilB"/>
    <property type="match status" value="1"/>
</dbReference>
<dbReference type="GO" id="GO:0016887">
    <property type="term" value="F:ATP hydrolysis activity"/>
    <property type="evidence" value="ECO:0007669"/>
    <property type="project" value="TreeGrafter"/>
</dbReference>
<dbReference type="SUPFAM" id="SSF52540">
    <property type="entry name" value="P-loop containing nucleoside triphosphate hydrolases"/>
    <property type="match status" value="1"/>
</dbReference>
<proteinExistence type="inferred from homology"/>
<dbReference type="Pfam" id="PF00437">
    <property type="entry name" value="T2SSE"/>
    <property type="match status" value="1"/>
</dbReference>
<evidence type="ECO:0000313" key="5">
    <source>
        <dbReference type="EMBL" id="OIN98703.1"/>
    </source>
</evidence>
<dbReference type="EMBL" id="MNUO01000005">
    <property type="protein sequence ID" value="OIN98703.1"/>
    <property type="molecule type" value="Genomic_DNA"/>
</dbReference>
<dbReference type="InterPro" id="IPR037257">
    <property type="entry name" value="T2SS_E_N_sf"/>
</dbReference>
<organism evidence="5 6">
    <name type="scientific">Candidatus Desantisbacteria bacterium CG1_02_38_46</name>
    <dbReference type="NCBI Taxonomy" id="1817893"/>
    <lineage>
        <taxon>Bacteria</taxon>
        <taxon>Candidatus Desantisiibacteriota</taxon>
    </lineage>
</organism>
<dbReference type="SUPFAM" id="SSF160246">
    <property type="entry name" value="EspE N-terminal domain-like"/>
    <property type="match status" value="1"/>
</dbReference>
<dbReference type="Pfam" id="PF05157">
    <property type="entry name" value="MshEN"/>
    <property type="match status" value="1"/>
</dbReference>
<dbReference type="FunFam" id="3.30.300.160:FF:000002">
    <property type="entry name" value="Type II secretion system protein E"/>
    <property type="match status" value="1"/>
</dbReference>
<dbReference type="PROSITE" id="PS00662">
    <property type="entry name" value="T2SP_E"/>
    <property type="match status" value="1"/>
</dbReference>
<keyword evidence="2" id="KW-0547">Nucleotide-binding</keyword>
<dbReference type="Proteomes" id="UP000182278">
    <property type="component" value="Unassembled WGS sequence"/>
</dbReference>
<name>A0A1J4SH56_9BACT</name>
<dbReference type="InterPro" id="IPR007831">
    <property type="entry name" value="T2SS_GspE_N"/>
</dbReference>
<dbReference type="PANTHER" id="PTHR30258">
    <property type="entry name" value="TYPE II SECRETION SYSTEM PROTEIN GSPE-RELATED"/>
    <property type="match status" value="1"/>
</dbReference>
<dbReference type="CDD" id="cd01129">
    <property type="entry name" value="PulE-GspE-like"/>
    <property type="match status" value="1"/>
</dbReference>
<accession>A0A1J4SH56</accession>
<dbReference type="Gene3D" id="3.30.450.90">
    <property type="match status" value="1"/>
</dbReference>
<sequence length="569" mass="63771">MIKKRFGEILTEKKIITDDQLKTALDIQKKEGGTLGQTLVRLGYVPEDVMSRELSEFYGIPYLKLSDYEIDSTALSVIPEEVVRKYSVLPLDKIGKTLTVAISDFNNVIVLDELRAVTGCQVIPLAASSQEITAAIDKYYKKDSLEDAIKDMNEEEQKLEVTTSEEEKFKTTELQAQAEDAPAVKLVSFIIMQAIDDRASDIHIEPYEDELRIRLRIDGVLYEINPQPPKKMHKAIVSRIKILANLDIAEQRLAQDGRLRVKARDKIMDLRISTLPTIFGEKVVMRILDKTILGYDFKQLGVEPEDVGRFEEAMDVPYGMILVTGPTSCGKTTTLYTILNQLNSSRDNLITVEDPVEYQIRGINQMQVRPDIGLTWEIGLRAILRQDPDTIMIGEIRDLESVEMAIKSALTGHLVLSTIHTNSACATISRLINMGAEPFLITASLVLVVSQRLIRNVCPQCKEAFKPLKEFLDRANITGAEAKNIMFYRGTGCDYCRNSGYRGRAAIFEVLTLNRHLKELILEGATPPVLEEAAKKELGFRTMGEIAISKARKGITTLEEALSLTIAEE</sequence>
<dbReference type="Gene3D" id="3.30.300.160">
    <property type="entry name" value="Type II secretion system, protein E, N-terminal domain"/>
    <property type="match status" value="1"/>
</dbReference>
<evidence type="ECO:0000259" key="4">
    <source>
        <dbReference type="PROSITE" id="PS00662"/>
    </source>
</evidence>
<feature type="domain" description="Bacterial type II secretion system protein E" evidence="4">
    <location>
        <begin position="384"/>
        <end position="398"/>
    </location>
</feature>
<dbReference type="InterPro" id="IPR027417">
    <property type="entry name" value="P-loop_NTPase"/>
</dbReference>
<keyword evidence="3" id="KW-0067">ATP-binding</keyword>
<evidence type="ECO:0000313" key="6">
    <source>
        <dbReference type="Proteomes" id="UP000182278"/>
    </source>
</evidence>
<dbReference type="GO" id="GO:0005886">
    <property type="term" value="C:plasma membrane"/>
    <property type="evidence" value="ECO:0007669"/>
    <property type="project" value="TreeGrafter"/>
</dbReference>
<evidence type="ECO:0000256" key="2">
    <source>
        <dbReference type="ARBA" id="ARBA00022741"/>
    </source>
</evidence>
<dbReference type="Gene3D" id="3.40.50.300">
    <property type="entry name" value="P-loop containing nucleotide triphosphate hydrolases"/>
    <property type="match status" value="1"/>
</dbReference>
<evidence type="ECO:0000256" key="3">
    <source>
        <dbReference type="ARBA" id="ARBA00022840"/>
    </source>
</evidence>
<comment type="caution">
    <text evidence="5">The sequence shown here is derived from an EMBL/GenBank/DDBJ whole genome shotgun (WGS) entry which is preliminary data.</text>
</comment>
<gene>
    <name evidence="5" type="ORF">AUJ66_00395</name>
</gene>
<reference evidence="5 6" key="1">
    <citation type="journal article" date="2016" name="Environ. Microbiol.">
        <title>Genomic resolution of a cold subsurface aquifer community provides metabolic insights for novel microbes adapted to high CO concentrations.</title>
        <authorList>
            <person name="Probst A.J."/>
            <person name="Castelle C.J."/>
            <person name="Singh A."/>
            <person name="Brown C.T."/>
            <person name="Anantharaman K."/>
            <person name="Sharon I."/>
            <person name="Hug L.A."/>
            <person name="Burstein D."/>
            <person name="Emerson J.B."/>
            <person name="Thomas B.C."/>
            <person name="Banfield J.F."/>
        </authorList>
    </citation>
    <scope>NUCLEOTIDE SEQUENCE [LARGE SCALE GENOMIC DNA]</scope>
    <source>
        <strain evidence="5">CG1_02_38_46</strain>
    </source>
</reference>
<evidence type="ECO:0000256" key="1">
    <source>
        <dbReference type="ARBA" id="ARBA00006611"/>
    </source>
</evidence>
<dbReference type="AlphaFoldDB" id="A0A1J4SH56"/>
<comment type="similarity">
    <text evidence="1">Belongs to the GSP E family.</text>
</comment>
<dbReference type="InterPro" id="IPR001482">
    <property type="entry name" value="T2SS/T4SS_dom"/>
</dbReference>